<evidence type="ECO:0000256" key="4">
    <source>
        <dbReference type="ARBA" id="ARBA00022771"/>
    </source>
</evidence>
<protein>
    <recommendedName>
        <fullName evidence="11">Nuclear receptor domain-containing protein</fullName>
    </recommendedName>
</protein>
<comment type="caution">
    <text evidence="12">The sequence shown here is derived from an EMBL/GenBank/DDBJ whole genome shotgun (WGS) entry which is preliminary data.</text>
</comment>
<organism evidence="12 13">
    <name type="scientific">Pristionchus fissidentatus</name>
    <dbReference type="NCBI Taxonomy" id="1538716"/>
    <lineage>
        <taxon>Eukaryota</taxon>
        <taxon>Metazoa</taxon>
        <taxon>Ecdysozoa</taxon>
        <taxon>Nematoda</taxon>
        <taxon>Chromadorea</taxon>
        <taxon>Rhabditida</taxon>
        <taxon>Rhabditina</taxon>
        <taxon>Diplogasteromorpha</taxon>
        <taxon>Diplogasteroidea</taxon>
        <taxon>Neodiplogasteridae</taxon>
        <taxon>Pristionchus</taxon>
    </lineage>
</organism>
<comment type="similarity">
    <text evidence="2">Belongs to the nuclear hormone receptor family.</text>
</comment>
<dbReference type="Proteomes" id="UP001432322">
    <property type="component" value="Unassembled WGS sequence"/>
</dbReference>
<feature type="non-terminal residue" evidence="12">
    <location>
        <position position="89"/>
    </location>
</feature>
<dbReference type="CDD" id="cd06960">
    <property type="entry name" value="NR_DBD_HNF4A"/>
    <property type="match status" value="1"/>
</dbReference>
<keyword evidence="13" id="KW-1185">Reference proteome</keyword>
<dbReference type="InterPro" id="IPR049636">
    <property type="entry name" value="HNF4-like_DBD"/>
</dbReference>
<dbReference type="Pfam" id="PF00105">
    <property type="entry name" value="zf-C4"/>
    <property type="match status" value="1"/>
</dbReference>
<accession>A0AAV5WD28</accession>
<evidence type="ECO:0000256" key="1">
    <source>
        <dbReference type="ARBA" id="ARBA00004123"/>
    </source>
</evidence>
<evidence type="ECO:0000256" key="5">
    <source>
        <dbReference type="ARBA" id="ARBA00022833"/>
    </source>
</evidence>
<keyword evidence="6" id="KW-0805">Transcription regulation</keyword>
<dbReference type="SUPFAM" id="SSF57716">
    <property type="entry name" value="Glucocorticoid receptor-like (DNA-binding domain)"/>
    <property type="match status" value="1"/>
</dbReference>
<dbReference type="AlphaFoldDB" id="A0AAV5WD28"/>
<dbReference type="InterPro" id="IPR050274">
    <property type="entry name" value="Nuclear_hormone_rcpt_NR2"/>
</dbReference>
<dbReference type="PANTHER" id="PTHR24083">
    <property type="entry name" value="NUCLEAR HORMONE RECEPTOR"/>
    <property type="match status" value="1"/>
</dbReference>
<dbReference type="InterPro" id="IPR001628">
    <property type="entry name" value="Znf_hrmn_rcpt"/>
</dbReference>
<keyword evidence="4" id="KW-0863">Zinc-finger</keyword>
<dbReference type="GO" id="GO:0008270">
    <property type="term" value="F:zinc ion binding"/>
    <property type="evidence" value="ECO:0007669"/>
    <property type="project" value="UniProtKB-KW"/>
</dbReference>
<gene>
    <name evidence="12" type="ORF">PFISCL1PPCAC_21098</name>
</gene>
<evidence type="ECO:0000256" key="2">
    <source>
        <dbReference type="ARBA" id="ARBA00005993"/>
    </source>
</evidence>
<dbReference type="PRINTS" id="PR00047">
    <property type="entry name" value="STROIDFINGER"/>
</dbReference>
<dbReference type="GO" id="GO:0003700">
    <property type="term" value="F:DNA-binding transcription factor activity"/>
    <property type="evidence" value="ECO:0007669"/>
    <property type="project" value="InterPro"/>
</dbReference>
<reference evidence="12" key="1">
    <citation type="submission" date="2023-10" db="EMBL/GenBank/DDBJ databases">
        <title>Genome assembly of Pristionchus species.</title>
        <authorList>
            <person name="Yoshida K."/>
            <person name="Sommer R.J."/>
        </authorList>
    </citation>
    <scope>NUCLEOTIDE SEQUENCE</scope>
    <source>
        <strain evidence="12">RS5133</strain>
    </source>
</reference>
<evidence type="ECO:0000256" key="3">
    <source>
        <dbReference type="ARBA" id="ARBA00022723"/>
    </source>
</evidence>
<evidence type="ECO:0000259" key="11">
    <source>
        <dbReference type="PROSITE" id="PS51030"/>
    </source>
</evidence>
<evidence type="ECO:0000313" key="13">
    <source>
        <dbReference type="Proteomes" id="UP001432322"/>
    </source>
</evidence>
<keyword evidence="10" id="KW-0539">Nucleus</keyword>
<sequence>QSSEKCVICGDKATGKHYGALSCDGCKGFFRRSVRKRHQYTCRFGGSCIVDIHHRNTCRRCRYEMCVKRGMRTDSVQNERDTIQQVKHR</sequence>
<evidence type="ECO:0000313" key="12">
    <source>
        <dbReference type="EMBL" id="GMT29801.1"/>
    </source>
</evidence>
<keyword evidence="5" id="KW-0862">Zinc</keyword>
<feature type="non-terminal residue" evidence="12">
    <location>
        <position position="1"/>
    </location>
</feature>
<dbReference type="SMART" id="SM00399">
    <property type="entry name" value="ZnF_C4"/>
    <property type="match status" value="1"/>
</dbReference>
<feature type="domain" description="Nuclear receptor" evidence="11">
    <location>
        <begin position="3"/>
        <end position="78"/>
    </location>
</feature>
<proteinExistence type="inferred from homology"/>
<comment type="subcellular location">
    <subcellularLocation>
        <location evidence="1">Nucleus</location>
    </subcellularLocation>
</comment>
<keyword evidence="9" id="KW-0675">Receptor</keyword>
<dbReference type="Gene3D" id="3.30.50.10">
    <property type="entry name" value="Erythroid Transcription Factor GATA-1, subunit A"/>
    <property type="match status" value="1"/>
</dbReference>
<dbReference type="GO" id="GO:0005634">
    <property type="term" value="C:nucleus"/>
    <property type="evidence" value="ECO:0007669"/>
    <property type="project" value="UniProtKB-SubCell"/>
</dbReference>
<dbReference type="GO" id="GO:0000978">
    <property type="term" value="F:RNA polymerase II cis-regulatory region sequence-specific DNA binding"/>
    <property type="evidence" value="ECO:0007669"/>
    <property type="project" value="InterPro"/>
</dbReference>
<dbReference type="FunFam" id="3.30.50.10:FF:000030">
    <property type="entry name" value="Nuclear Hormone Receptor family"/>
    <property type="match status" value="1"/>
</dbReference>
<keyword evidence="3" id="KW-0479">Metal-binding</keyword>
<name>A0AAV5WD28_9BILA</name>
<evidence type="ECO:0000256" key="7">
    <source>
        <dbReference type="ARBA" id="ARBA00023125"/>
    </source>
</evidence>
<keyword evidence="7" id="KW-0238">DNA-binding</keyword>
<evidence type="ECO:0000256" key="8">
    <source>
        <dbReference type="ARBA" id="ARBA00023163"/>
    </source>
</evidence>
<keyword evidence="8" id="KW-0804">Transcription</keyword>
<evidence type="ECO:0000256" key="9">
    <source>
        <dbReference type="ARBA" id="ARBA00023170"/>
    </source>
</evidence>
<evidence type="ECO:0000256" key="6">
    <source>
        <dbReference type="ARBA" id="ARBA00023015"/>
    </source>
</evidence>
<dbReference type="PROSITE" id="PS51030">
    <property type="entry name" value="NUCLEAR_REC_DBD_2"/>
    <property type="match status" value="1"/>
</dbReference>
<dbReference type="EMBL" id="BTSY01000005">
    <property type="protein sequence ID" value="GMT29801.1"/>
    <property type="molecule type" value="Genomic_DNA"/>
</dbReference>
<dbReference type="InterPro" id="IPR013088">
    <property type="entry name" value="Znf_NHR/GATA"/>
</dbReference>
<evidence type="ECO:0000256" key="10">
    <source>
        <dbReference type="ARBA" id="ARBA00023242"/>
    </source>
</evidence>
<dbReference type="PROSITE" id="PS00031">
    <property type="entry name" value="NUCLEAR_REC_DBD_1"/>
    <property type="match status" value="1"/>
</dbReference>